<dbReference type="RefSeq" id="WP_225963336.1">
    <property type="nucleotide sequence ID" value="NZ_JADBEK010000001.1"/>
</dbReference>
<dbReference type="EMBL" id="JADBEK010000001">
    <property type="protein sequence ID" value="MBE1583655.1"/>
    <property type="molecule type" value="Genomic_DNA"/>
</dbReference>
<gene>
    <name evidence="1" type="ORF">H4W80_001913</name>
</gene>
<comment type="caution">
    <text evidence="1">The sequence shown here is derived from an EMBL/GenBank/DDBJ whole genome shotgun (WGS) entry which is preliminary data.</text>
</comment>
<reference evidence="1 2" key="1">
    <citation type="submission" date="2020-10" db="EMBL/GenBank/DDBJ databases">
        <title>Sequencing the genomes of 1000 actinobacteria strains.</title>
        <authorList>
            <person name="Klenk H.-P."/>
        </authorList>
    </citation>
    <scope>NUCLEOTIDE SEQUENCE [LARGE SCALE GENOMIC DNA]</scope>
    <source>
        <strain evidence="1 2">DSM 43173</strain>
    </source>
</reference>
<name>A0ABR9LSL6_9ACTN</name>
<sequence length="41" mass="4435">MASGVDGRLHAGAVDQAAQRLNVSRFTVCNYLNELQAETVE</sequence>
<keyword evidence="2" id="KW-1185">Reference proteome</keyword>
<organism evidence="1 2">
    <name type="scientific">Nonomuraea angiospora</name>
    <dbReference type="NCBI Taxonomy" id="46172"/>
    <lineage>
        <taxon>Bacteria</taxon>
        <taxon>Bacillati</taxon>
        <taxon>Actinomycetota</taxon>
        <taxon>Actinomycetes</taxon>
        <taxon>Streptosporangiales</taxon>
        <taxon>Streptosporangiaceae</taxon>
        <taxon>Nonomuraea</taxon>
    </lineage>
</organism>
<evidence type="ECO:0000313" key="2">
    <source>
        <dbReference type="Proteomes" id="UP000633509"/>
    </source>
</evidence>
<accession>A0ABR9LSL6</accession>
<evidence type="ECO:0000313" key="1">
    <source>
        <dbReference type="EMBL" id="MBE1583655.1"/>
    </source>
</evidence>
<protein>
    <submittedName>
        <fullName evidence="1">Transcriptional regulator YheO</fullName>
    </submittedName>
</protein>
<dbReference type="Proteomes" id="UP000633509">
    <property type="component" value="Unassembled WGS sequence"/>
</dbReference>
<proteinExistence type="predicted"/>